<dbReference type="EMBL" id="JAHUZB010000001">
    <property type="protein sequence ID" value="MBV7389236.1"/>
    <property type="molecule type" value="Genomic_DNA"/>
</dbReference>
<dbReference type="Proteomes" id="UP000774130">
    <property type="component" value="Unassembled WGS sequence"/>
</dbReference>
<evidence type="ECO:0000313" key="3">
    <source>
        <dbReference type="Proteomes" id="UP000774130"/>
    </source>
</evidence>
<feature type="transmembrane region" description="Helical" evidence="1">
    <location>
        <begin position="176"/>
        <end position="200"/>
    </location>
</feature>
<dbReference type="RefSeq" id="WP_218324303.1">
    <property type="nucleotide sequence ID" value="NZ_JAHUZB010000001.1"/>
</dbReference>
<comment type="caution">
    <text evidence="2">The sequence shown here is derived from an EMBL/GenBank/DDBJ whole genome shotgun (WGS) entry which is preliminary data.</text>
</comment>
<reference evidence="2 3" key="1">
    <citation type="submission" date="2021-06" db="EMBL/GenBank/DDBJ databases">
        <title>Enterococcus alishanensis sp. nov., a novel lactic acid bacterium isolated from fresh coffee beans.</title>
        <authorList>
            <person name="Chen Y.-S."/>
        </authorList>
    </citation>
    <scope>NUCLEOTIDE SEQUENCE [LARGE SCALE GENOMIC DNA]</scope>
    <source>
        <strain evidence="2 3">ALS3</strain>
    </source>
</reference>
<feature type="transmembrane region" description="Helical" evidence="1">
    <location>
        <begin position="78"/>
        <end position="96"/>
    </location>
</feature>
<keyword evidence="1" id="KW-1133">Transmembrane helix</keyword>
<keyword evidence="1" id="KW-0812">Transmembrane</keyword>
<dbReference type="InterPro" id="IPR049713">
    <property type="entry name" value="Pr6Pr-like"/>
</dbReference>
<organism evidence="2 3">
    <name type="scientific">Enterococcus alishanensis</name>
    <dbReference type="NCBI Taxonomy" id="1303817"/>
    <lineage>
        <taxon>Bacteria</taxon>
        <taxon>Bacillati</taxon>
        <taxon>Bacillota</taxon>
        <taxon>Bacilli</taxon>
        <taxon>Lactobacillales</taxon>
        <taxon>Enterococcaceae</taxon>
        <taxon>Enterococcus</taxon>
    </lineage>
</organism>
<feature type="transmembrane region" description="Helical" evidence="1">
    <location>
        <begin position="7"/>
        <end position="25"/>
    </location>
</feature>
<feature type="transmembrane region" description="Helical" evidence="1">
    <location>
        <begin position="108"/>
        <end position="125"/>
    </location>
</feature>
<feature type="transmembrane region" description="Helical" evidence="1">
    <location>
        <begin position="137"/>
        <end position="156"/>
    </location>
</feature>
<keyword evidence="3" id="KW-1185">Reference proteome</keyword>
<accession>A0ABS6T8M5</accession>
<protein>
    <submittedName>
        <fullName evidence="2">Pr6Pr family membrane protein</fullName>
    </submittedName>
</protein>
<evidence type="ECO:0000256" key="1">
    <source>
        <dbReference type="SAM" id="Phobius"/>
    </source>
</evidence>
<keyword evidence="1" id="KW-0472">Membrane</keyword>
<sequence length="223" mass="26091">MREITKNIFRFFLLIICGVGLSWQLGMLSGDFDSFQLIFYTIQSDFLIFLTYLFLVLTSFFQSLYQRKFISKDVSANLLGKLTLLAVLSSVADNFFTTPSTVDPRVIFLLHHFLPLLMLLDWFIFVPKAEIKQTKPLTWIIFPLLYWLFIVVRATFYLPLRNSFSCYPYSYLDADLLGWPTVFVHMFALLLLLLIIGYALKKIGSGRYLQVLKCWLKNNKKIM</sequence>
<gene>
    <name evidence="2" type="ORF">KUA55_00975</name>
</gene>
<name>A0ABS6T8M5_9ENTE</name>
<proteinExistence type="predicted"/>
<feature type="transmembrane region" description="Helical" evidence="1">
    <location>
        <begin position="37"/>
        <end position="57"/>
    </location>
</feature>
<dbReference type="NCBIfam" id="NF038065">
    <property type="entry name" value="Pr6Pr"/>
    <property type="match status" value="1"/>
</dbReference>
<evidence type="ECO:0000313" key="2">
    <source>
        <dbReference type="EMBL" id="MBV7389236.1"/>
    </source>
</evidence>